<dbReference type="InterPro" id="IPR016169">
    <property type="entry name" value="FAD-bd_PCMH_sub2"/>
</dbReference>
<comment type="similarity">
    <text evidence="19">Belongs to the MurB family.</text>
</comment>
<keyword evidence="11 19" id="KW-0521">NADP</keyword>
<dbReference type="Gene3D" id="3.30.43.10">
    <property type="entry name" value="Uridine Diphospho-n-acetylenolpyruvylglucosamine Reductase, domain 2"/>
    <property type="match status" value="1"/>
</dbReference>
<keyword evidence="10 19" id="KW-0274">FAD</keyword>
<evidence type="ECO:0000256" key="12">
    <source>
        <dbReference type="ARBA" id="ARBA00022960"/>
    </source>
</evidence>
<feature type="active site" evidence="19">
    <location>
        <position position="340"/>
    </location>
</feature>
<dbReference type="InterPro" id="IPR011601">
    <property type="entry name" value="MurB_C"/>
</dbReference>
<reference evidence="21" key="2">
    <citation type="journal article" date="2021" name="PeerJ">
        <title>Extensive microbial diversity within the chicken gut microbiome revealed by metagenomics and culture.</title>
        <authorList>
            <person name="Gilroy R."/>
            <person name="Ravi A."/>
            <person name="Getino M."/>
            <person name="Pursley I."/>
            <person name="Horton D.L."/>
            <person name="Alikhan N.F."/>
            <person name="Baker D."/>
            <person name="Gharbi K."/>
            <person name="Hall N."/>
            <person name="Watson M."/>
            <person name="Adriaenssens E.M."/>
            <person name="Foster-Nyarko E."/>
            <person name="Jarju S."/>
            <person name="Secka A."/>
            <person name="Antonio M."/>
            <person name="Oren A."/>
            <person name="Chaudhuri R.R."/>
            <person name="La Ragione R."/>
            <person name="Hildebrand F."/>
            <person name="Pallen M.J."/>
        </authorList>
    </citation>
    <scope>NUCLEOTIDE SEQUENCE</scope>
    <source>
        <strain evidence="21">B3-2255</strain>
    </source>
</reference>
<dbReference type="GO" id="GO:0008762">
    <property type="term" value="F:UDP-N-acetylmuramate dehydrogenase activity"/>
    <property type="evidence" value="ECO:0007669"/>
    <property type="project" value="UniProtKB-UniRule"/>
</dbReference>
<dbReference type="GO" id="GO:0071949">
    <property type="term" value="F:FAD binding"/>
    <property type="evidence" value="ECO:0007669"/>
    <property type="project" value="InterPro"/>
</dbReference>
<keyword evidence="9 19" id="KW-0285">Flavoprotein</keyword>
<dbReference type="PROSITE" id="PS51387">
    <property type="entry name" value="FAD_PCMH"/>
    <property type="match status" value="1"/>
</dbReference>
<evidence type="ECO:0000256" key="11">
    <source>
        <dbReference type="ARBA" id="ARBA00022857"/>
    </source>
</evidence>
<comment type="function">
    <text evidence="2 19">Cell wall formation.</text>
</comment>
<name>A0A9D9J2L6_9BACT</name>
<comment type="cofactor">
    <cofactor evidence="1 19">
        <name>FAD</name>
        <dbReference type="ChEBI" id="CHEBI:57692"/>
    </cofactor>
</comment>
<comment type="caution">
    <text evidence="21">The sequence shown here is derived from an EMBL/GenBank/DDBJ whole genome shotgun (WGS) entry which is preliminary data.</text>
</comment>
<dbReference type="InterPro" id="IPR006094">
    <property type="entry name" value="Oxid_FAD_bind_N"/>
</dbReference>
<evidence type="ECO:0000313" key="21">
    <source>
        <dbReference type="EMBL" id="MBO8482023.1"/>
    </source>
</evidence>
<feature type="active site" description="Proton donor" evidence="19">
    <location>
        <position position="244"/>
    </location>
</feature>
<dbReference type="NCBIfam" id="TIGR00179">
    <property type="entry name" value="murB"/>
    <property type="match status" value="1"/>
</dbReference>
<dbReference type="EMBL" id="JADILY010000118">
    <property type="protein sequence ID" value="MBO8482023.1"/>
    <property type="molecule type" value="Genomic_DNA"/>
</dbReference>
<keyword evidence="8 19" id="KW-0132">Cell division</keyword>
<protein>
    <recommendedName>
        <fullName evidence="6 19">UDP-N-acetylenolpyruvoylglucosamine reductase</fullName>
        <ecNumber evidence="5 19">1.3.1.98</ecNumber>
    </recommendedName>
    <alternativeName>
        <fullName evidence="17 19">UDP-N-acetylmuramate dehydrogenase</fullName>
    </alternativeName>
</protein>
<dbReference type="AlphaFoldDB" id="A0A9D9J2L6"/>
<evidence type="ECO:0000313" key="22">
    <source>
        <dbReference type="Proteomes" id="UP000823772"/>
    </source>
</evidence>
<comment type="subcellular location">
    <subcellularLocation>
        <location evidence="3 19">Cytoplasm</location>
    </subcellularLocation>
</comment>
<comment type="catalytic activity">
    <reaction evidence="18 19">
        <text>UDP-N-acetyl-alpha-D-muramate + NADP(+) = UDP-N-acetyl-3-O-(1-carboxyvinyl)-alpha-D-glucosamine + NADPH + H(+)</text>
        <dbReference type="Rhea" id="RHEA:12248"/>
        <dbReference type="ChEBI" id="CHEBI:15378"/>
        <dbReference type="ChEBI" id="CHEBI:57783"/>
        <dbReference type="ChEBI" id="CHEBI:58349"/>
        <dbReference type="ChEBI" id="CHEBI:68483"/>
        <dbReference type="ChEBI" id="CHEBI:70757"/>
        <dbReference type="EC" id="1.3.1.98"/>
    </reaction>
</comment>
<keyword evidence="14 19" id="KW-0560">Oxidoreductase</keyword>
<dbReference type="GO" id="GO:0071555">
    <property type="term" value="P:cell wall organization"/>
    <property type="evidence" value="ECO:0007669"/>
    <property type="project" value="UniProtKB-KW"/>
</dbReference>
<dbReference type="InterPro" id="IPR036635">
    <property type="entry name" value="MurB_C_sf"/>
</dbReference>
<dbReference type="SUPFAM" id="SSF56176">
    <property type="entry name" value="FAD-binding/transporter-associated domain-like"/>
    <property type="match status" value="1"/>
</dbReference>
<evidence type="ECO:0000256" key="17">
    <source>
        <dbReference type="ARBA" id="ARBA00031026"/>
    </source>
</evidence>
<dbReference type="HAMAP" id="MF_00037">
    <property type="entry name" value="MurB"/>
    <property type="match status" value="1"/>
</dbReference>
<keyword evidence="7 19" id="KW-0963">Cytoplasm</keyword>
<evidence type="ECO:0000256" key="2">
    <source>
        <dbReference type="ARBA" id="ARBA00003921"/>
    </source>
</evidence>
<organism evidence="21 22">
    <name type="scientific">Candidatus Merdivivens faecigallinarum</name>
    <dbReference type="NCBI Taxonomy" id="2840871"/>
    <lineage>
        <taxon>Bacteria</taxon>
        <taxon>Pseudomonadati</taxon>
        <taxon>Bacteroidota</taxon>
        <taxon>Bacteroidia</taxon>
        <taxon>Bacteroidales</taxon>
        <taxon>Muribaculaceae</taxon>
        <taxon>Muribaculaceae incertae sedis</taxon>
        <taxon>Candidatus Merdivivens</taxon>
    </lineage>
</organism>
<evidence type="ECO:0000256" key="16">
    <source>
        <dbReference type="ARBA" id="ARBA00023316"/>
    </source>
</evidence>
<feature type="domain" description="FAD-binding PCMH-type" evidence="20">
    <location>
        <begin position="17"/>
        <end position="186"/>
    </location>
</feature>
<evidence type="ECO:0000256" key="19">
    <source>
        <dbReference type="HAMAP-Rule" id="MF_00037"/>
    </source>
</evidence>
<dbReference type="Proteomes" id="UP000823772">
    <property type="component" value="Unassembled WGS sequence"/>
</dbReference>
<dbReference type="Gene3D" id="3.90.78.10">
    <property type="entry name" value="UDP-N-acetylenolpyruvoylglucosamine reductase, C-terminal domain"/>
    <property type="match status" value="1"/>
</dbReference>
<feature type="active site" evidence="19">
    <location>
        <position position="163"/>
    </location>
</feature>
<evidence type="ECO:0000259" key="20">
    <source>
        <dbReference type="PROSITE" id="PS51387"/>
    </source>
</evidence>
<dbReference type="Gene3D" id="3.30.465.10">
    <property type="match status" value="1"/>
</dbReference>
<dbReference type="InterPro" id="IPR016167">
    <property type="entry name" value="FAD-bd_PCMH_sub1"/>
</dbReference>
<evidence type="ECO:0000256" key="6">
    <source>
        <dbReference type="ARBA" id="ARBA00015188"/>
    </source>
</evidence>
<dbReference type="PANTHER" id="PTHR21071">
    <property type="entry name" value="UDP-N-ACETYLENOLPYRUVOYLGLUCOSAMINE REDUCTASE"/>
    <property type="match status" value="1"/>
</dbReference>
<evidence type="ECO:0000256" key="18">
    <source>
        <dbReference type="ARBA" id="ARBA00048914"/>
    </source>
</evidence>
<evidence type="ECO:0000256" key="15">
    <source>
        <dbReference type="ARBA" id="ARBA00023306"/>
    </source>
</evidence>
<dbReference type="GO" id="GO:0009252">
    <property type="term" value="P:peptidoglycan biosynthetic process"/>
    <property type="evidence" value="ECO:0007669"/>
    <property type="project" value="UniProtKB-UniRule"/>
</dbReference>
<comment type="pathway">
    <text evidence="4 19">Cell wall biogenesis; peptidoglycan biosynthesis.</text>
</comment>
<dbReference type="SUPFAM" id="SSF56194">
    <property type="entry name" value="Uridine diphospho-N-Acetylenolpyruvylglucosamine reductase, MurB, C-terminal domain"/>
    <property type="match status" value="1"/>
</dbReference>
<dbReference type="Pfam" id="PF02873">
    <property type="entry name" value="MurB_C"/>
    <property type="match status" value="1"/>
</dbReference>
<evidence type="ECO:0000256" key="5">
    <source>
        <dbReference type="ARBA" id="ARBA00012518"/>
    </source>
</evidence>
<dbReference type="GO" id="GO:0005829">
    <property type="term" value="C:cytosol"/>
    <property type="evidence" value="ECO:0007669"/>
    <property type="project" value="TreeGrafter"/>
</dbReference>
<accession>A0A9D9J2L6</accession>
<keyword evidence="12 19" id="KW-0133">Cell shape</keyword>
<dbReference type="EC" id="1.3.1.98" evidence="5 19"/>
<keyword evidence="15 19" id="KW-0131">Cell cycle</keyword>
<keyword evidence="16 19" id="KW-0961">Cell wall biogenesis/degradation</keyword>
<dbReference type="InterPro" id="IPR016166">
    <property type="entry name" value="FAD-bd_PCMH"/>
</dbReference>
<sequence length="344" mass="38560">MNIRNHYPLKDNNTFGMDVVADCYIEYDTRPELLQIINMAKQGLLPRPLLHIGGGSNILFTQDFHGTVLRSRIMGIDRVDGAAMLKVGAGVKWEALCDFCAREGIWGIENLSIIPGEVGGAVVQNIGAYGVELKDVVYSVEAYSLTTGERKIFNNNECKFGYRRSVFTSQYSDWAVVTATFNLSYNPNPNIEYGELRRVIAGYHHRKPEQVDIRYVTQMDIREAIIEIRSSKLPDPEKIGSAGSFFKNPYVERSVYENIAKEFPDAPNYPQPDGRIKLSAAWLIDKCGWKGAVHKGAKCYEKQPLVIVNTGNAKASDIIELAREIQVSVASRFGVDLKPEVKYI</sequence>
<evidence type="ECO:0000256" key="13">
    <source>
        <dbReference type="ARBA" id="ARBA00022984"/>
    </source>
</evidence>
<evidence type="ECO:0000256" key="1">
    <source>
        <dbReference type="ARBA" id="ARBA00001974"/>
    </source>
</evidence>
<dbReference type="GO" id="GO:0008360">
    <property type="term" value="P:regulation of cell shape"/>
    <property type="evidence" value="ECO:0007669"/>
    <property type="project" value="UniProtKB-KW"/>
</dbReference>
<evidence type="ECO:0000256" key="14">
    <source>
        <dbReference type="ARBA" id="ARBA00023002"/>
    </source>
</evidence>
<evidence type="ECO:0000256" key="4">
    <source>
        <dbReference type="ARBA" id="ARBA00004752"/>
    </source>
</evidence>
<dbReference type="PANTHER" id="PTHR21071:SF4">
    <property type="entry name" value="UDP-N-ACETYLENOLPYRUVOYLGLUCOSAMINE REDUCTASE"/>
    <property type="match status" value="1"/>
</dbReference>
<dbReference type="InterPro" id="IPR036318">
    <property type="entry name" value="FAD-bd_PCMH-like_sf"/>
</dbReference>
<evidence type="ECO:0000256" key="10">
    <source>
        <dbReference type="ARBA" id="ARBA00022827"/>
    </source>
</evidence>
<evidence type="ECO:0000256" key="8">
    <source>
        <dbReference type="ARBA" id="ARBA00022618"/>
    </source>
</evidence>
<proteinExistence type="inferred from homology"/>
<evidence type="ECO:0000256" key="9">
    <source>
        <dbReference type="ARBA" id="ARBA00022630"/>
    </source>
</evidence>
<reference evidence="21" key="1">
    <citation type="submission" date="2020-10" db="EMBL/GenBank/DDBJ databases">
        <authorList>
            <person name="Gilroy R."/>
        </authorList>
    </citation>
    <scope>NUCLEOTIDE SEQUENCE</scope>
    <source>
        <strain evidence="21">B3-2255</strain>
    </source>
</reference>
<dbReference type="NCBIfam" id="NF000755">
    <property type="entry name" value="PRK00046.1"/>
    <property type="match status" value="1"/>
</dbReference>
<evidence type="ECO:0000256" key="7">
    <source>
        <dbReference type="ARBA" id="ARBA00022490"/>
    </source>
</evidence>
<keyword evidence="13 19" id="KW-0573">Peptidoglycan synthesis</keyword>
<dbReference type="GO" id="GO:0051301">
    <property type="term" value="P:cell division"/>
    <property type="evidence" value="ECO:0007669"/>
    <property type="project" value="UniProtKB-KW"/>
</dbReference>
<evidence type="ECO:0000256" key="3">
    <source>
        <dbReference type="ARBA" id="ARBA00004496"/>
    </source>
</evidence>
<gene>
    <name evidence="19 21" type="primary">murB</name>
    <name evidence="21" type="ORF">IAC87_05700</name>
</gene>
<dbReference type="Pfam" id="PF01565">
    <property type="entry name" value="FAD_binding_4"/>
    <property type="match status" value="1"/>
</dbReference>
<dbReference type="InterPro" id="IPR003170">
    <property type="entry name" value="MurB"/>
</dbReference>